<accession>A0AAV4VE50</accession>
<name>A0AAV4VE50_9ARAC</name>
<evidence type="ECO:0000313" key="2">
    <source>
        <dbReference type="EMBL" id="GIY68587.1"/>
    </source>
</evidence>
<organism evidence="2 3">
    <name type="scientific">Caerostris darwini</name>
    <dbReference type="NCBI Taxonomy" id="1538125"/>
    <lineage>
        <taxon>Eukaryota</taxon>
        <taxon>Metazoa</taxon>
        <taxon>Ecdysozoa</taxon>
        <taxon>Arthropoda</taxon>
        <taxon>Chelicerata</taxon>
        <taxon>Arachnida</taxon>
        <taxon>Araneae</taxon>
        <taxon>Araneomorphae</taxon>
        <taxon>Entelegynae</taxon>
        <taxon>Araneoidea</taxon>
        <taxon>Araneidae</taxon>
        <taxon>Caerostris</taxon>
    </lineage>
</organism>
<reference evidence="2 3" key="1">
    <citation type="submission" date="2021-06" db="EMBL/GenBank/DDBJ databases">
        <title>Caerostris darwini draft genome.</title>
        <authorList>
            <person name="Kono N."/>
            <person name="Arakawa K."/>
        </authorList>
    </citation>
    <scope>NUCLEOTIDE SEQUENCE [LARGE SCALE GENOMIC DNA]</scope>
</reference>
<keyword evidence="3" id="KW-1185">Reference proteome</keyword>
<protein>
    <submittedName>
        <fullName evidence="2">Uncharacterized protein</fullName>
    </submittedName>
</protein>
<feature type="transmembrane region" description="Helical" evidence="1">
    <location>
        <begin position="138"/>
        <end position="156"/>
    </location>
</feature>
<gene>
    <name evidence="2" type="ORF">CDAR_21711</name>
</gene>
<keyword evidence="1" id="KW-0472">Membrane</keyword>
<evidence type="ECO:0000256" key="1">
    <source>
        <dbReference type="SAM" id="Phobius"/>
    </source>
</evidence>
<proteinExistence type="predicted"/>
<keyword evidence="1" id="KW-1133">Transmembrane helix</keyword>
<comment type="caution">
    <text evidence="2">The sequence shown here is derived from an EMBL/GenBank/DDBJ whole genome shotgun (WGS) entry which is preliminary data.</text>
</comment>
<keyword evidence="1" id="KW-0812">Transmembrane</keyword>
<dbReference type="EMBL" id="BPLQ01012889">
    <property type="protein sequence ID" value="GIY68587.1"/>
    <property type="molecule type" value="Genomic_DNA"/>
</dbReference>
<evidence type="ECO:0000313" key="3">
    <source>
        <dbReference type="Proteomes" id="UP001054837"/>
    </source>
</evidence>
<dbReference type="AlphaFoldDB" id="A0AAV4VE50"/>
<dbReference type="Proteomes" id="UP001054837">
    <property type="component" value="Unassembled WGS sequence"/>
</dbReference>
<sequence length="164" mass="19153">MNLSEHCFKIRLKGTHSVVKHTTPVQHHHDSFAEKVESNYSNSHQLRFQRSSARPLALIWAALEVCYLSTEYMYNLIVKRINNYYRPVNNERLKGRHSNVKLTTSVQHHHDSLAQKVELNHSYSHQLRCQRPPTRPLAIIRAALEVCCLVFMLVFLKQVLKVVD</sequence>